<evidence type="ECO:0000256" key="13">
    <source>
        <dbReference type="ARBA" id="ARBA00023285"/>
    </source>
</evidence>
<dbReference type="GO" id="GO:0008777">
    <property type="term" value="F:acetylornithine deacetylase activity"/>
    <property type="evidence" value="ECO:0007669"/>
    <property type="project" value="TreeGrafter"/>
</dbReference>
<evidence type="ECO:0000259" key="16">
    <source>
        <dbReference type="Pfam" id="PF07687"/>
    </source>
</evidence>
<sequence length="404" mass="44147">MSLIIDEQFTLTAELKSEYQSRVIEYARELLQFESVTPDDAGCQAWIAKKLSMLGAKIDTFESHGVSNLIAVISNGDGPDLGFCGHTDVVPAGNLNKWQAPPFAGEIKNDYLIGRGIADMKGGIAAALVAAEMLVLEGSFVGRLWFLITSDEEGDALFGSCEIVKHFKDAKQDLDYCIVGEPTSIKQCGDMLKIGRRGALSFAIQVNGKSAHVAYPTQGINAIHHACSIVKDLMKFDWDNRDSNQLGTTMQVTHIDSGLCSDNVIPDAVIINLNIRYTTAYSEDDLIHLVTHIVTRTTNDFSLTTSHACNPYYSAENSKNKLSLIKECKTAINQCTGLLPQTSTAGGTSDGRFFRDICPQVVELGLTNGTIHQENERVHISELGNLTNIYFTVFKKLLSNLNTG</sequence>
<evidence type="ECO:0000256" key="4">
    <source>
        <dbReference type="ARBA" id="ARBA00011738"/>
    </source>
</evidence>
<dbReference type="Pfam" id="PF01546">
    <property type="entry name" value="Peptidase_M20"/>
    <property type="match status" value="1"/>
</dbReference>
<dbReference type="RefSeq" id="WP_149615012.1">
    <property type="nucleotide sequence ID" value="NZ_SEUK01000054.1"/>
</dbReference>
<evidence type="ECO:0000256" key="3">
    <source>
        <dbReference type="ARBA" id="ARBA00006746"/>
    </source>
</evidence>
<evidence type="ECO:0000256" key="6">
    <source>
        <dbReference type="ARBA" id="ARBA00022391"/>
    </source>
</evidence>
<feature type="domain" description="Peptidase M20 dimerisation" evidence="16">
    <location>
        <begin position="194"/>
        <end position="296"/>
    </location>
</feature>
<comment type="similarity">
    <text evidence="3">Belongs to the peptidase M20A family. DapE subfamily.</text>
</comment>
<evidence type="ECO:0000256" key="15">
    <source>
        <dbReference type="NCBIfam" id="TIGR01246"/>
    </source>
</evidence>
<organism evidence="17 18">
    <name type="scientific">Pseudoalteromonas fuliginea</name>
    <dbReference type="NCBI Taxonomy" id="1872678"/>
    <lineage>
        <taxon>Bacteria</taxon>
        <taxon>Pseudomonadati</taxon>
        <taxon>Pseudomonadota</taxon>
        <taxon>Gammaproteobacteria</taxon>
        <taxon>Alteromonadales</taxon>
        <taxon>Pseudoalteromonadaceae</taxon>
        <taxon>Pseudoalteromonas</taxon>
    </lineage>
</organism>
<dbReference type="PROSITE" id="PS00758">
    <property type="entry name" value="ARGE_DAPE_CPG2_1"/>
    <property type="match status" value="1"/>
</dbReference>
<comment type="subunit">
    <text evidence="4">Homodimer.</text>
</comment>
<dbReference type="InterPro" id="IPR011650">
    <property type="entry name" value="Peptidase_M20_dimer"/>
</dbReference>
<dbReference type="Gene3D" id="3.40.630.10">
    <property type="entry name" value="Zn peptidases"/>
    <property type="match status" value="2"/>
</dbReference>
<evidence type="ECO:0000256" key="12">
    <source>
        <dbReference type="ARBA" id="ARBA00023154"/>
    </source>
</evidence>
<dbReference type="InterPro" id="IPR005941">
    <property type="entry name" value="DapE_proteobac"/>
</dbReference>
<dbReference type="PROSITE" id="PS00759">
    <property type="entry name" value="ARGE_DAPE_CPG2_2"/>
    <property type="match status" value="1"/>
</dbReference>
<dbReference type="InterPro" id="IPR002933">
    <property type="entry name" value="Peptidase_M20"/>
</dbReference>
<dbReference type="AlphaFoldDB" id="A0AB73BD90"/>
<keyword evidence="12" id="KW-0457">Lysine biosynthesis</keyword>
<evidence type="ECO:0000256" key="7">
    <source>
        <dbReference type="ARBA" id="ARBA00022605"/>
    </source>
</evidence>
<dbReference type="NCBIfam" id="TIGR01246">
    <property type="entry name" value="dapE_proteo"/>
    <property type="match status" value="1"/>
</dbReference>
<dbReference type="SUPFAM" id="SSF53187">
    <property type="entry name" value="Zn-dependent exopeptidases"/>
    <property type="match status" value="1"/>
</dbReference>
<accession>A0AB73BD90</accession>
<evidence type="ECO:0000313" key="18">
    <source>
        <dbReference type="Proteomes" id="UP000324162"/>
    </source>
</evidence>
<evidence type="ECO:0000256" key="5">
    <source>
        <dbReference type="ARBA" id="ARBA00011921"/>
    </source>
</evidence>
<comment type="pathway">
    <text evidence="2">Amino-acid biosynthesis; L-lysine biosynthesis via DAP pathway; LL-2,6-diaminopimelate from (S)-tetrahydrodipicolinate (succinylase route): step 3/3.</text>
</comment>
<gene>
    <name evidence="17" type="ORF">EU508_17280</name>
</gene>
<keyword evidence="9 17" id="KW-0378">Hydrolase</keyword>
<dbReference type="GO" id="GO:0019877">
    <property type="term" value="P:diaminopimelate biosynthetic process"/>
    <property type="evidence" value="ECO:0007669"/>
    <property type="project" value="UniProtKB-KW"/>
</dbReference>
<dbReference type="InterPro" id="IPR036264">
    <property type="entry name" value="Bact_exopeptidase_dim_dom"/>
</dbReference>
<dbReference type="PANTHER" id="PTHR43808">
    <property type="entry name" value="ACETYLORNITHINE DEACETYLASE"/>
    <property type="match status" value="1"/>
</dbReference>
<reference evidence="17 18" key="1">
    <citation type="submission" date="2019-01" db="EMBL/GenBank/DDBJ databases">
        <title>Genome sequences of marine Pseudoalteromonas species.</title>
        <authorList>
            <person name="Boraston A.B."/>
            <person name="Hehemann J.-H."/>
            <person name="Vickers C.J."/>
            <person name="Salama-Alber O."/>
            <person name="Abe K."/>
            <person name="Hettle A.J."/>
        </authorList>
    </citation>
    <scope>NUCLEOTIDE SEQUENCE [LARGE SCALE GENOMIC DNA]</scope>
    <source>
        <strain evidence="17 18">PS42</strain>
    </source>
</reference>
<dbReference type="PANTHER" id="PTHR43808:SF31">
    <property type="entry name" value="N-ACETYL-L-CITRULLINE DEACETYLASE"/>
    <property type="match status" value="1"/>
</dbReference>
<dbReference type="Pfam" id="PF07687">
    <property type="entry name" value="M20_dimer"/>
    <property type="match status" value="1"/>
</dbReference>
<evidence type="ECO:0000256" key="11">
    <source>
        <dbReference type="ARBA" id="ARBA00022915"/>
    </source>
</evidence>
<dbReference type="NCBIfam" id="NF009557">
    <property type="entry name" value="PRK13009.1"/>
    <property type="match status" value="1"/>
</dbReference>
<dbReference type="InterPro" id="IPR001261">
    <property type="entry name" value="ArgE/DapE_CS"/>
</dbReference>
<evidence type="ECO:0000256" key="10">
    <source>
        <dbReference type="ARBA" id="ARBA00022833"/>
    </source>
</evidence>
<dbReference type="EMBL" id="SEUK01000054">
    <property type="protein sequence ID" value="KAA1157478.1"/>
    <property type="molecule type" value="Genomic_DNA"/>
</dbReference>
<dbReference type="GO" id="GO:0046872">
    <property type="term" value="F:metal ion binding"/>
    <property type="evidence" value="ECO:0007669"/>
    <property type="project" value="UniProtKB-KW"/>
</dbReference>
<name>A0AB73BD90_9GAMM</name>
<comment type="cofactor">
    <cofactor evidence="1">
        <name>Zn(2+)</name>
        <dbReference type="ChEBI" id="CHEBI:29105"/>
    </cofactor>
</comment>
<comment type="catalytic activity">
    <reaction evidence="14">
        <text>N-succinyl-(2S,6S)-2,6-diaminopimelate + H2O = (2S,6S)-2,6-diaminopimelate + succinate</text>
        <dbReference type="Rhea" id="RHEA:22608"/>
        <dbReference type="ChEBI" id="CHEBI:15377"/>
        <dbReference type="ChEBI" id="CHEBI:30031"/>
        <dbReference type="ChEBI" id="CHEBI:57609"/>
        <dbReference type="ChEBI" id="CHEBI:58087"/>
        <dbReference type="EC" id="3.5.1.18"/>
    </reaction>
</comment>
<comment type="caution">
    <text evidence="17">The sequence shown here is derived from an EMBL/GenBank/DDBJ whole genome shotgun (WGS) entry which is preliminary data.</text>
</comment>
<keyword evidence="7" id="KW-0028">Amino-acid biosynthesis</keyword>
<dbReference type="SUPFAM" id="SSF55031">
    <property type="entry name" value="Bacterial exopeptidase dimerisation domain"/>
    <property type="match status" value="1"/>
</dbReference>
<evidence type="ECO:0000313" key="17">
    <source>
        <dbReference type="EMBL" id="KAA1157478.1"/>
    </source>
</evidence>
<dbReference type="GO" id="GO:0009014">
    <property type="term" value="F:succinyl-diaminopimelate desuccinylase activity"/>
    <property type="evidence" value="ECO:0007669"/>
    <property type="project" value="UniProtKB-UniRule"/>
</dbReference>
<evidence type="ECO:0000256" key="14">
    <source>
        <dbReference type="ARBA" id="ARBA00051301"/>
    </source>
</evidence>
<evidence type="ECO:0000256" key="2">
    <source>
        <dbReference type="ARBA" id="ARBA00005130"/>
    </source>
</evidence>
<dbReference type="GO" id="GO:0009089">
    <property type="term" value="P:lysine biosynthetic process via diaminopimelate"/>
    <property type="evidence" value="ECO:0007669"/>
    <property type="project" value="UniProtKB-UniRule"/>
</dbReference>
<dbReference type="GO" id="GO:0006526">
    <property type="term" value="P:L-arginine biosynthetic process"/>
    <property type="evidence" value="ECO:0007669"/>
    <property type="project" value="TreeGrafter"/>
</dbReference>
<protein>
    <recommendedName>
        <fullName evidence="6 15">Succinyl-diaminopimelate desuccinylase</fullName>
        <ecNumber evidence="5 15">3.5.1.18</ecNumber>
    </recommendedName>
</protein>
<dbReference type="Proteomes" id="UP000324162">
    <property type="component" value="Unassembled WGS sequence"/>
</dbReference>
<dbReference type="EC" id="3.5.1.18" evidence="5 15"/>
<keyword evidence="8" id="KW-0479">Metal-binding</keyword>
<keyword evidence="13" id="KW-0170">Cobalt</keyword>
<evidence type="ECO:0000256" key="1">
    <source>
        <dbReference type="ARBA" id="ARBA00001947"/>
    </source>
</evidence>
<evidence type="ECO:0000256" key="9">
    <source>
        <dbReference type="ARBA" id="ARBA00022801"/>
    </source>
</evidence>
<keyword evidence="11" id="KW-0220">Diaminopimelate biosynthesis</keyword>
<keyword evidence="10" id="KW-0862">Zinc</keyword>
<dbReference type="InterPro" id="IPR050072">
    <property type="entry name" value="Peptidase_M20A"/>
</dbReference>
<proteinExistence type="inferred from homology"/>
<evidence type="ECO:0000256" key="8">
    <source>
        <dbReference type="ARBA" id="ARBA00022723"/>
    </source>
</evidence>